<comment type="subcellular location">
    <subcellularLocation>
        <location evidence="1">Secreted</location>
    </subcellularLocation>
</comment>
<dbReference type="CDD" id="cd00272">
    <property type="entry name" value="Chemokine_CC"/>
    <property type="match status" value="1"/>
</dbReference>
<dbReference type="GO" id="GO:0005615">
    <property type="term" value="C:extracellular space"/>
    <property type="evidence" value="ECO:0007669"/>
    <property type="project" value="UniProtKB-KW"/>
</dbReference>
<dbReference type="InterPro" id="IPR036048">
    <property type="entry name" value="Interleukin_8-like_sf"/>
</dbReference>
<keyword evidence="5" id="KW-0964">Secreted</keyword>
<dbReference type="Proteomes" id="UP000002281">
    <property type="component" value="Chromosome 11"/>
</dbReference>
<sequence>MSRCGAPLCPTPARSQKICGPIDASLIAELPGPEKRTERNRMCVWRGKSGNTHRNEKLRVFQAGAKMSSVNGHDGNGMSLIRSECLRGFFFTASFSSWRKPGHGTVPWITSCDECQHICALLARPGLLDGNSATGCSLQLPSYISWKALWQPSLQLSRFGTPLHPNLTMTLPRQRSLWEPPPSLLPIKGRQSCRAAEKLRPAQKPTTLRPKLPSSPSSMKVSAALLCLLLTMATFSPQGLAQPDALSALTACCFKFNSKKMPLQRLRSYRITGSQCPQEAVIFRTKLAKDVCADPKEKWVQNYMKYLAQKSPTRKT</sequence>
<evidence type="ECO:0000256" key="8">
    <source>
        <dbReference type="SAM" id="MobiDB-lite"/>
    </source>
</evidence>
<evidence type="ECO:0000256" key="5">
    <source>
        <dbReference type="ARBA" id="ARBA00022525"/>
    </source>
</evidence>
<keyword evidence="11" id="KW-1185">Reference proteome</keyword>
<evidence type="ECO:0000256" key="6">
    <source>
        <dbReference type="ARBA" id="ARBA00022729"/>
    </source>
</evidence>
<gene>
    <name evidence="10" type="primary">LOC100071714</name>
</gene>
<dbReference type="SMART" id="SM00199">
    <property type="entry name" value="SCY"/>
    <property type="match status" value="1"/>
</dbReference>
<dbReference type="GO" id="GO:0006955">
    <property type="term" value="P:immune response"/>
    <property type="evidence" value="ECO:0007669"/>
    <property type="project" value="InterPro"/>
</dbReference>
<reference evidence="10" key="2">
    <citation type="submission" date="2025-08" db="UniProtKB">
        <authorList>
            <consortium name="Ensembl"/>
        </authorList>
    </citation>
    <scope>IDENTIFICATION</scope>
    <source>
        <strain evidence="10">Thoroughbred</strain>
    </source>
</reference>
<dbReference type="GO" id="GO:0008009">
    <property type="term" value="F:chemokine activity"/>
    <property type="evidence" value="ECO:0007669"/>
    <property type="project" value="InterPro"/>
</dbReference>
<feature type="region of interest" description="Disordered" evidence="8">
    <location>
        <begin position="196"/>
        <end position="217"/>
    </location>
</feature>
<dbReference type="InterPro" id="IPR001811">
    <property type="entry name" value="Chemokine_IL8-like_dom"/>
</dbReference>
<name>A0A9L0R7N5_HORSE</name>
<keyword evidence="4" id="KW-0202">Cytokine</keyword>
<evidence type="ECO:0000256" key="4">
    <source>
        <dbReference type="ARBA" id="ARBA00022514"/>
    </source>
</evidence>
<dbReference type="AlphaFoldDB" id="A0A9L0R7N5"/>
<evidence type="ECO:0000256" key="7">
    <source>
        <dbReference type="ARBA" id="ARBA00023198"/>
    </source>
</evidence>
<evidence type="ECO:0000256" key="2">
    <source>
        <dbReference type="ARBA" id="ARBA00010868"/>
    </source>
</evidence>
<organism evidence="10 11">
    <name type="scientific">Equus caballus</name>
    <name type="common">Horse</name>
    <dbReference type="NCBI Taxonomy" id="9796"/>
    <lineage>
        <taxon>Eukaryota</taxon>
        <taxon>Metazoa</taxon>
        <taxon>Chordata</taxon>
        <taxon>Craniata</taxon>
        <taxon>Vertebrata</taxon>
        <taxon>Euteleostomi</taxon>
        <taxon>Mammalia</taxon>
        <taxon>Eutheria</taxon>
        <taxon>Laurasiatheria</taxon>
        <taxon>Perissodactyla</taxon>
        <taxon>Equidae</taxon>
        <taxon>Equus</taxon>
    </lineage>
</organism>
<keyword evidence="6" id="KW-0732">Signal</keyword>
<evidence type="ECO:0000256" key="1">
    <source>
        <dbReference type="ARBA" id="ARBA00004613"/>
    </source>
</evidence>
<dbReference type="Gene3D" id="2.40.50.40">
    <property type="match status" value="1"/>
</dbReference>
<evidence type="ECO:0000313" key="11">
    <source>
        <dbReference type="Proteomes" id="UP000002281"/>
    </source>
</evidence>
<evidence type="ECO:0000259" key="9">
    <source>
        <dbReference type="SMART" id="SM00199"/>
    </source>
</evidence>
<dbReference type="InterPro" id="IPR039809">
    <property type="entry name" value="Chemokine_b/g/d"/>
</dbReference>
<dbReference type="FunFam" id="2.40.50.40:FF:000002">
    <property type="entry name" value="C-C motif chemokine"/>
    <property type="match status" value="1"/>
</dbReference>
<dbReference type="PANTHER" id="PTHR12015">
    <property type="entry name" value="SMALL INDUCIBLE CYTOKINE A"/>
    <property type="match status" value="1"/>
</dbReference>
<evidence type="ECO:0000256" key="3">
    <source>
        <dbReference type="ARBA" id="ARBA00022500"/>
    </source>
</evidence>
<protein>
    <submittedName>
        <fullName evidence="10">C-C motif chemokine ligand 8</fullName>
    </submittedName>
    <submittedName>
        <fullName evidence="10">Chemokine (C-C motif) ligand 8</fullName>
    </submittedName>
</protein>
<dbReference type="GeneTree" id="ENSGT01130000278316"/>
<evidence type="ECO:0000313" key="10">
    <source>
        <dbReference type="Ensembl" id="ENSECAP00000057751.1"/>
    </source>
</evidence>
<comment type="similarity">
    <text evidence="2">Belongs to the intercrine beta (chemokine CC) family.</text>
</comment>
<feature type="domain" description="Chemokine interleukin-8-like" evidence="9">
    <location>
        <begin position="249"/>
        <end position="307"/>
    </location>
</feature>
<keyword evidence="3" id="KW-0145">Chemotaxis</keyword>
<dbReference type="PANTHER" id="PTHR12015:SF147">
    <property type="entry name" value="C-C MOTIF CHEMOKINE 13"/>
    <property type="match status" value="1"/>
</dbReference>
<dbReference type="GO" id="GO:0006954">
    <property type="term" value="P:inflammatory response"/>
    <property type="evidence" value="ECO:0007669"/>
    <property type="project" value="UniProtKB-KW"/>
</dbReference>
<dbReference type="SUPFAM" id="SSF54117">
    <property type="entry name" value="Interleukin 8-like chemokines"/>
    <property type="match status" value="1"/>
</dbReference>
<dbReference type="Pfam" id="PF00048">
    <property type="entry name" value="IL8"/>
    <property type="match status" value="1"/>
</dbReference>
<proteinExistence type="inferred from homology"/>
<accession>A0A9L0R7N5</accession>
<reference evidence="10 11" key="1">
    <citation type="journal article" date="2009" name="Science">
        <title>Genome sequence, comparative analysis, and population genetics of the domestic horse.</title>
        <authorList>
            <consortium name="Broad Institute Genome Sequencing Platform"/>
            <consortium name="Broad Institute Whole Genome Assembly Team"/>
            <person name="Wade C.M."/>
            <person name="Giulotto E."/>
            <person name="Sigurdsson S."/>
            <person name="Zoli M."/>
            <person name="Gnerre S."/>
            <person name="Imsland F."/>
            <person name="Lear T.L."/>
            <person name="Adelson D.L."/>
            <person name="Bailey E."/>
            <person name="Bellone R.R."/>
            <person name="Bloecker H."/>
            <person name="Distl O."/>
            <person name="Edgar R.C."/>
            <person name="Garber M."/>
            <person name="Leeb T."/>
            <person name="Mauceli E."/>
            <person name="MacLeod J.N."/>
            <person name="Penedo M.C.T."/>
            <person name="Raison J.M."/>
            <person name="Sharpe T."/>
            <person name="Vogel J."/>
            <person name="Andersson L."/>
            <person name="Antczak D.F."/>
            <person name="Biagi T."/>
            <person name="Binns M.M."/>
            <person name="Chowdhary B.P."/>
            <person name="Coleman S.J."/>
            <person name="Della Valle G."/>
            <person name="Fryc S."/>
            <person name="Guerin G."/>
            <person name="Hasegawa T."/>
            <person name="Hill E.W."/>
            <person name="Jurka J."/>
            <person name="Kiialainen A."/>
            <person name="Lindgren G."/>
            <person name="Liu J."/>
            <person name="Magnani E."/>
            <person name="Mickelson J.R."/>
            <person name="Murray J."/>
            <person name="Nergadze S.G."/>
            <person name="Onofrio R."/>
            <person name="Pedroni S."/>
            <person name="Piras M.F."/>
            <person name="Raudsepp T."/>
            <person name="Rocchi M."/>
            <person name="Roeed K.H."/>
            <person name="Ryder O.A."/>
            <person name="Searle S."/>
            <person name="Skow L."/>
            <person name="Swinburne J.E."/>
            <person name="Syvaenen A.C."/>
            <person name="Tozaki T."/>
            <person name="Valberg S.J."/>
            <person name="Vaudin M."/>
            <person name="White J.R."/>
            <person name="Zody M.C."/>
            <person name="Lander E.S."/>
            <person name="Lindblad-Toh K."/>
        </authorList>
    </citation>
    <scope>NUCLEOTIDE SEQUENCE [LARGE SCALE GENOMIC DNA]</scope>
    <source>
        <strain evidence="10 11">Thoroughbred</strain>
    </source>
</reference>
<dbReference type="Ensembl" id="ENSECAT00000141699.1">
    <property type="protein sequence ID" value="ENSECAP00000057751.1"/>
    <property type="gene ID" value="ENSECAG00000034282.3"/>
</dbReference>
<keyword evidence="7" id="KW-0395">Inflammatory response</keyword>
<reference evidence="10" key="3">
    <citation type="submission" date="2025-09" db="UniProtKB">
        <authorList>
            <consortium name="Ensembl"/>
        </authorList>
    </citation>
    <scope>IDENTIFICATION</scope>
    <source>
        <strain evidence="10">Thoroughbred</strain>
    </source>
</reference>